<accession>A0A1H9UWP5</accession>
<name>A0A1H9UWP5_9ACTN</name>
<reference evidence="3" key="1">
    <citation type="submission" date="2016-10" db="EMBL/GenBank/DDBJ databases">
        <authorList>
            <person name="Varghese N."/>
            <person name="Submissions S."/>
        </authorList>
    </citation>
    <scope>NUCLEOTIDE SEQUENCE [LARGE SCALE GENOMIC DNA]</scope>
    <source>
        <strain evidence="3">CGMCC 4.6825</strain>
    </source>
</reference>
<feature type="region of interest" description="Disordered" evidence="1">
    <location>
        <begin position="1"/>
        <end position="27"/>
    </location>
</feature>
<protein>
    <submittedName>
        <fullName evidence="2">Uncharacterized protein</fullName>
    </submittedName>
</protein>
<organism evidence="2 3">
    <name type="scientific">Streptomyces qinglanensis</name>
    <dbReference type="NCBI Taxonomy" id="943816"/>
    <lineage>
        <taxon>Bacteria</taxon>
        <taxon>Bacillati</taxon>
        <taxon>Actinomycetota</taxon>
        <taxon>Actinomycetes</taxon>
        <taxon>Kitasatosporales</taxon>
        <taxon>Streptomycetaceae</taxon>
        <taxon>Streptomyces</taxon>
    </lineage>
</organism>
<evidence type="ECO:0000313" key="3">
    <source>
        <dbReference type="Proteomes" id="UP000182841"/>
    </source>
</evidence>
<dbReference type="AlphaFoldDB" id="A0A1H9UWP5"/>
<sequence length="77" mass="8642">MGDDSLSYGEGQQRAVGTSNASAGRSTPVDADTVIHWYGEHETSWLLRRVLPRYLQKFMQGIAEGLARYAEERKPTQ</sequence>
<dbReference type="Proteomes" id="UP000182841">
    <property type="component" value="Unassembled WGS sequence"/>
</dbReference>
<feature type="compositionally biased region" description="Polar residues" evidence="1">
    <location>
        <begin position="15"/>
        <end position="25"/>
    </location>
</feature>
<gene>
    <name evidence="2" type="ORF">SAMN05421870_109197</name>
</gene>
<keyword evidence="3" id="KW-1185">Reference proteome</keyword>
<evidence type="ECO:0000256" key="1">
    <source>
        <dbReference type="SAM" id="MobiDB-lite"/>
    </source>
</evidence>
<dbReference type="EMBL" id="FOGO01000009">
    <property type="protein sequence ID" value="SES13477.1"/>
    <property type="molecule type" value="Genomic_DNA"/>
</dbReference>
<evidence type="ECO:0000313" key="2">
    <source>
        <dbReference type="EMBL" id="SES13477.1"/>
    </source>
</evidence>
<proteinExistence type="predicted"/>